<evidence type="ECO:0000256" key="3">
    <source>
        <dbReference type="ARBA" id="ARBA00022475"/>
    </source>
</evidence>
<organism evidence="7 8">
    <name type="scientific">Roseateles albus</name>
    <dbReference type="NCBI Taxonomy" id="2987525"/>
    <lineage>
        <taxon>Bacteria</taxon>
        <taxon>Pseudomonadati</taxon>
        <taxon>Pseudomonadota</taxon>
        <taxon>Betaproteobacteria</taxon>
        <taxon>Burkholderiales</taxon>
        <taxon>Sphaerotilaceae</taxon>
        <taxon>Roseateles</taxon>
    </lineage>
</organism>
<keyword evidence="4" id="KW-0547">Nucleotide-binding</keyword>
<gene>
    <name evidence="7" type="ORF">PRZ03_14205</name>
</gene>
<evidence type="ECO:0000256" key="2">
    <source>
        <dbReference type="ARBA" id="ARBA00022448"/>
    </source>
</evidence>
<dbReference type="InterPro" id="IPR050683">
    <property type="entry name" value="Bact_Polysacc_Export_ATP-bd"/>
</dbReference>
<dbReference type="InterPro" id="IPR003439">
    <property type="entry name" value="ABC_transporter-like_ATP-bd"/>
</dbReference>
<dbReference type="GO" id="GO:0005524">
    <property type="term" value="F:ATP binding"/>
    <property type="evidence" value="ECO:0007669"/>
    <property type="project" value="UniProtKB-KW"/>
</dbReference>
<evidence type="ECO:0000256" key="1">
    <source>
        <dbReference type="ARBA" id="ARBA00005417"/>
    </source>
</evidence>
<keyword evidence="2" id="KW-0813">Transport</keyword>
<evidence type="ECO:0000256" key="4">
    <source>
        <dbReference type="ARBA" id="ARBA00022741"/>
    </source>
</evidence>
<dbReference type="SMART" id="SM00382">
    <property type="entry name" value="AAA"/>
    <property type="match status" value="1"/>
</dbReference>
<dbReference type="PANTHER" id="PTHR46743">
    <property type="entry name" value="TEICHOIC ACIDS EXPORT ATP-BINDING PROTEIN TAGH"/>
    <property type="match status" value="1"/>
</dbReference>
<dbReference type="Pfam" id="PF00005">
    <property type="entry name" value="ABC_tran"/>
    <property type="match status" value="1"/>
</dbReference>
<comment type="caution">
    <text evidence="7">The sequence shown here is derived from an EMBL/GenBank/DDBJ whole genome shotgun (WGS) entry which is preliminary data.</text>
</comment>
<keyword evidence="5 7" id="KW-0067">ATP-binding</keyword>
<dbReference type="RefSeq" id="WP_273600906.1">
    <property type="nucleotide sequence ID" value="NZ_JAQQXT010000008.1"/>
</dbReference>
<accession>A0ABT5KFN4</accession>
<keyword evidence="3" id="KW-0472">Membrane</keyword>
<keyword evidence="3" id="KW-1003">Cell membrane</keyword>
<dbReference type="CDD" id="cd03220">
    <property type="entry name" value="ABC_KpsT_Wzt"/>
    <property type="match status" value="1"/>
</dbReference>
<proteinExistence type="inferred from homology"/>
<dbReference type="PANTHER" id="PTHR46743:SF2">
    <property type="entry name" value="TEICHOIC ACIDS EXPORT ATP-BINDING PROTEIN TAGH"/>
    <property type="match status" value="1"/>
</dbReference>
<evidence type="ECO:0000259" key="6">
    <source>
        <dbReference type="PROSITE" id="PS50893"/>
    </source>
</evidence>
<feature type="domain" description="ABC transporter" evidence="6">
    <location>
        <begin position="2"/>
        <end position="221"/>
    </location>
</feature>
<dbReference type="InterPro" id="IPR027417">
    <property type="entry name" value="P-loop_NTPase"/>
</dbReference>
<dbReference type="EMBL" id="JAQQXT010000008">
    <property type="protein sequence ID" value="MDC8772732.1"/>
    <property type="molecule type" value="Genomic_DNA"/>
</dbReference>
<dbReference type="Proteomes" id="UP001221189">
    <property type="component" value="Unassembled WGS sequence"/>
</dbReference>
<evidence type="ECO:0000313" key="7">
    <source>
        <dbReference type="EMBL" id="MDC8772732.1"/>
    </source>
</evidence>
<protein>
    <submittedName>
        <fullName evidence="7">ABC transporter ATP-binding protein</fullName>
    </submittedName>
</protein>
<dbReference type="InterPro" id="IPR015860">
    <property type="entry name" value="ABC_transpr_TagH-like"/>
</dbReference>
<keyword evidence="8" id="KW-1185">Reference proteome</keyword>
<dbReference type="PROSITE" id="PS50893">
    <property type="entry name" value="ABC_TRANSPORTER_2"/>
    <property type="match status" value="1"/>
</dbReference>
<name>A0ABT5KFN4_9BURK</name>
<reference evidence="7 8" key="1">
    <citation type="submission" date="2022-10" db="EMBL/GenBank/DDBJ databases">
        <title>Paucibacter sp. hw1 Genome sequencing.</title>
        <authorList>
            <person name="Park S."/>
        </authorList>
    </citation>
    <scope>NUCLEOTIDE SEQUENCE [LARGE SCALE GENOMIC DNA]</scope>
    <source>
        <strain evidence="8">hw1</strain>
    </source>
</reference>
<dbReference type="SUPFAM" id="SSF52540">
    <property type="entry name" value="P-loop containing nucleoside triphosphate hydrolases"/>
    <property type="match status" value="1"/>
</dbReference>
<evidence type="ECO:0000313" key="8">
    <source>
        <dbReference type="Proteomes" id="UP001221189"/>
    </source>
</evidence>
<evidence type="ECO:0000256" key="5">
    <source>
        <dbReference type="ARBA" id="ARBA00022840"/>
    </source>
</evidence>
<sequence>MIRLDNVCKDYHTRLGPRHILSHVNLTLERGRHIGILGRNGAGKSTLVRLLSGAENPTSGRIHRDMSVSWPLAFTGAFQTHLTGLDNLKFVCRVYGVDWKPLVPFVEEFTELGIYLREPVLNYSVGMTMRLAFALSMAIEFDCFLIDEGLSVGDARFGDRCHVELFQKRKDRSFILVSHDPNIIRAYCERAAVLHLGRLYEFPTVDEAFEFYENQHVPPPGPLFD</sequence>
<comment type="similarity">
    <text evidence="1">Belongs to the ABC transporter superfamily.</text>
</comment>
<dbReference type="Gene3D" id="3.40.50.300">
    <property type="entry name" value="P-loop containing nucleotide triphosphate hydrolases"/>
    <property type="match status" value="1"/>
</dbReference>
<dbReference type="InterPro" id="IPR003593">
    <property type="entry name" value="AAA+_ATPase"/>
</dbReference>